<dbReference type="InterPro" id="IPR042360">
    <property type="entry name" value="AIMP2"/>
</dbReference>
<evidence type="ECO:0000256" key="3">
    <source>
        <dbReference type="ARBA" id="ARBA00022490"/>
    </source>
</evidence>
<dbReference type="InterPro" id="IPR036282">
    <property type="entry name" value="Glutathione-S-Trfase_C_sf"/>
</dbReference>
<dbReference type="GO" id="GO:0005634">
    <property type="term" value="C:nucleus"/>
    <property type="evidence" value="ECO:0007669"/>
    <property type="project" value="UniProtKB-SubCell"/>
</dbReference>
<dbReference type="InterPro" id="IPR041503">
    <property type="entry name" value="AIMP2_thioredoxin"/>
</dbReference>
<accession>A0A6P8HPA5</accession>
<dbReference type="Pfam" id="PF00043">
    <property type="entry name" value="GST_C"/>
    <property type="match status" value="1"/>
</dbReference>
<gene>
    <name evidence="8" type="primary">LOC116291461</name>
</gene>
<dbReference type="GO" id="GO:0017101">
    <property type="term" value="C:aminoacyl-tRNA synthetase multienzyme complex"/>
    <property type="evidence" value="ECO:0007669"/>
    <property type="project" value="InterPro"/>
</dbReference>
<keyword evidence="4" id="KW-0648">Protein biosynthesis</keyword>
<keyword evidence="5" id="KW-0539">Nucleus</keyword>
<keyword evidence="7" id="KW-1185">Reference proteome</keyword>
<dbReference type="GO" id="GO:0006412">
    <property type="term" value="P:translation"/>
    <property type="evidence" value="ECO:0007669"/>
    <property type="project" value="UniProtKB-KW"/>
</dbReference>
<evidence type="ECO:0000313" key="7">
    <source>
        <dbReference type="Proteomes" id="UP000515163"/>
    </source>
</evidence>
<proteinExistence type="predicted"/>
<dbReference type="PROSITE" id="PS50405">
    <property type="entry name" value="GST_CTER"/>
    <property type="match status" value="1"/>
</dbReference>
<dbReference type="InParanoid" id="A0A6P8HPA5"/>
<evidence type="ECO:0000256" key="4">
    <source>
        <dbReference type="ARBA" id="ARBA00022917"/>
    </source>
</evidence>
<evidence type="ECO:0000256" key="2">
    <source>
        <dbReference type="ARBA" id="ARBA00004514"/>
    </source>
</evidence>
<dbReference type="AlphaFoldDB" id="A0A6P8HPA5"/>
<dbReference type="FunCoup" id="A0A6P8HPA5">
    <property type="interactions" value="553"/>
</dbReference>
<dbReference type="PANTHER" id="PTHR13438:SF2">
    <property type="entry name" value="AMINOACYL TRNA SYNTHASE COMPLEX-INTERACTING MULTIFUNCTIONAL PROTEIN 2"/>
    <property type="match status" value="1"/>
</dbReference>
<sequence length="294" mass="33089">MLCAPRDFKMAAVQSVNPPMYKLPVLYNNSSPLDLPTCMYQMSSCHYEEVSDGNDQREDILTLENKQENILRELEVLRTEINGLASKLEVKLPTKRSPVSVDYVISASPQDPPLSLFLLQRIMNQRNMVHCASTFLHSSVSVCDVTKVPTFQKPRNDRGRQSPCLLTVVWKNVPDLPYLVISSSHTPLFGEFTIARHLSRACLPDLYSKFGIDEIAHIDHWIHFASNSILNSKSKERADALHTLNSYLKSKTWLVGNQMSLADIAVASACLQVGSLQPTFGNVKKWLDNFPSLQ</sequence>
<protein>
    <submittedName>
        <fullName evidence="8">Aminoacyl tRNA synthase complex-interacting multifunctional protein 2-like</fullName>
    </submittedName>
</protein>
<reference evidence="8" key="1">
    <citation type="submission" date="2025-08" db="UniProtKB">
        <authorList>
            <consortium name="RefSeq"/>
        </authorList>
    </citation>
    <scope>IDENTIFICATION</scope>
    <source>
        <tissue evidence="8">Tentacle</tissue>
    </source>
</reference>
<evidence type="ECO:0000259" key="6">
    <source>
        <dbReference type="PROSITE" id="PS50405"/>
    </source>
</evidence>
<evidence type="ECO:0000256" key="5">
    <source>
        <dbReference type="ARBA" id="ARBA00023242"/>
    </source>
</evidence>
<dbReference type="PANTHER" id="PTHR13438">
    <property type="entry name" value="AMINOACYL TRNA SYNTHASE COMPLEX-INTERACTING MULTIFUNCTIONAL PROTEIN"/>
    <property type="match status" value="1"/>
</dbReference>
<name>A0A6P8HPA5_ACTTE</name>
<dbReference type="KEGG" id="aten:116291461"/>
<dbReference type="InterPro" id="IPR010987">
    <property type="entry name" value="Glutathione-S-Trfase_C-like"/>
</dbReference>
<dbReference type="GeneID" id="116291461"/>
<dbReference type="RefSeq" id="XP_031554490.1">
    <property type="nucleotide sequence ID" value="XM_031698630.1"/>
</dbReference>
<organism evidence="7 8">
    <name type="scientific">Actinia tenebrosa</name>
    <name type="common">Australian red waratah sea anemone</name>
    <dbReference type="NCBI Taxonomy" id="6105"/>
    <lineage>
        <taxon>Eukaryota</taxon>
        <taxon>Metazoa</taxon>
        <taxon>Cnidaria</taxon>
        <taxon>Anthozoa</taxon>
        <taxon>Hexacorallia</taxon>
        <taxon>Actiniaria</taxon>
        <taxon>Actiniidae</taxon>
        <taxon>Actinia</taxon>
    </lineage>
</organism>
<comment type="subcellular location">
    <subcellularLocation>
        <location evidence="2">Cytoplasm</location>
        <location evidence="2">Cytosol</location>
    </subcellularLocation>
    <subcellularLocation>
        <location evidence="1">Nucleus</location>
    </subcellularLocation>
</comment>
<evidence type="ECO:0000256" key="1">
    <source>
        <dbReference type="ARBA" id="ARBA00004123"/>
    </source>
</evidence>
<keyword evidence="3" id="KW-0963">Cytoplasm</keyword>
<feature type="domain" description="GST C-terminal" evidence="6">
    <location>
        <begin position="197"/>
        <end position="294"/>
    </location>
</feature>
<evidence type="ECO:0000313" key="8">
    <source>
        <dbReference type="RefSeq" id="XP_031554490.1"/>
    </source>
</evidence>
<dbReference type="InterPro" id="IPR004046">
    <property type="entry name" value="GST_C"/>
</dbReference>
<dbReference type="Proteomes" id="UP000515163">
    <property type="component" value="Unplaced"/>
</dbReference>
<dbReference type="GO" id="GO:0005829">
    <property type="term" value="C:cytosol"/>
    <property type="evidence" value="ECO:0007669"/>
    <property type="project" value="UniProtKB-SubCell"/>
</dbReference>
<dbReference type="OrthoDB" id="2309723at2759"/>
<dbReference type="Gene3D" id="1.20.1050.130">
    <property type="match status" value="1"/>
</dbReference>
<dbReference type="Pfam" id="PF18569">
    <property type="entry name" value="Thioredoxin_16"/>
    <property type="match status" value="1"/>
</dbReference>
<dbReference type="SUPFAM" id="SSF47616">
    <property type="entry name" value="GST C-terminal domain-like"/>
    <property type="match status" value="1"/>
</dbReference>